<dbReference type="Proteomes" id="UP000487350">
    <property type="component" value="Unassembled WGS sequence"/>
</dbReference>
<dbReference type="CDD" id="cd06454">
    <property type="entry name" value="KBL_like"/>
    <property type="match status" value="1"/>
</dbReference>
<dbReference type="Gene3D" id="3.40.50.12780">
    <property type="entry name" value="N-terminal domain of ligase-like"/>
    <property type="match status" value="1"/>
</dbReference>
<dbReference type="GO" id="GO:0071766">
    <property type="term" value="P:Actinobacterium-type cell wall biogenesis"/>
    <property type="evidence" value="ECO:0007669"/>
    <property type="project" value="UniProtKB-ARBA"/>
</dbReference>
<dbReference type="InterPro" id="IPR001917">
    <property type="entry name" value="Aminotrans_II_pyridoxalP_BS"/>
</dbReference>
<dbReference type="GO" id="GO:0030170">
    <property type="term" value="F:pyridoxal phosphate binding"/>
    <property type="evidence" value="ECO:0007669"/>
    <property type="project" value="InterPro"/>
</dbReference>
<dbReference type="RefSeq" id="WP_153585432.1">
    <property type="nucleotide sequence ID" value="NZ_WJBU01000011.1"/>
</dbReference>
<dbReference type="Pfam" id="PF00155">
    <property type="entry name" value="Aminotran_1_2"/>
    <property type="match status" value="1"/>
</dbReference>
<keyword evidence="11" id="KW-1185">Reference proteome</keyword>
<dbReference type="InterPro" id="IPR006162">
    <property type="entry name" value="Ppantetheine_attach_site"/>
</dbReference>
<dbReference type="FunFam" id="3.40.50.12780:FF:000013">
    <property type="entry name" value="Long-chain-fatty-acid--AMP ligase FadD32"/>
    <property type="match status" value="1"/>
</dbReference>
<dbReference type="InterPro" id="IPR045851">
    <property type="entry name" value="AMP-bd_C_sf"/>
</dbReference>
<dbReference type="SUPFAM" id="SSF53383">
    <property type="entry name" value="PLP-dependent transferases"/>
    <property type="match status" value="1"/>
</dbReference>
<dbReference type="Pfam" id="PF00550">
    <property type="entry name" value="PP-binding"/>
    <property type="match status" value="1"/>
</dbReference>
<gene>
    <name evidence="10" type="ORF">GHT07_12520</name>
</gene>
<dbReference type="PANTHER" id="PTHR22754:SF32">
    <property type="entry name" value="DISCO-INTERACTING PROTEIN 2"/>
    <property type="match status" value="1"/>
</dbReference>
<keyword evidence="10" id="KW-0808">Transferase</keyword>
<evidence type="ECO:0000256" key="3">
    <source>
        <dbReference type="ARBA" id="ARBA00022450"/>
    </source>
</evidence>
<dbReference type="InterPro" id="IPR020806">
    <property type="entry name" value="PKS_PP-bd"/>
</dbReference>
<dbReference type="AlphaFoldDB" id="A0A844B9F5"/>
<dbReference type="PANTHER" id="PTHR22754">
    <property type="entry name" value="DISCO-INTERACTING PROTEIN 2 DIP2 -RELATED"/>
    <property type="match status" value="1"/>
</dbReference>
<dbReference type="GO" id="GO:0005886">
    <property type="term" value="C:plasma membrane"/>
    <property type="evidence" value="ECO:0007669"/>
    <property type="project" value="TreeGrafter"/>
</dbReference>
<dbReference type="PROSITE" id="PS00599">
    <property type="entry name" value="AA_TRANSFER_CLASS_2"/>
    <property type="match status" value="1"/>
</dbReference>
<name>A0A844B9F5_9BURK</name>
<dbReference type="InterPro" id="IPR042099">
    <property type="entry name" value="ANL_N_sf"/>
</dbReference>
<evidence type="ECO:0000256" key="5">
    <source>
        <dbReference type="ARBA" id="ARBA00022598"/>
    </source>
</evidence>
<dbReference type="SMART" id="SM00823">
    <property type="entry name" value="PKS_PP"/>
    <property type="match status" value="1"/>
</dbReference>
<keyword evidence="5" id="KW-0436">Ligase</keyword>
<dbReference type="OrthoDB" id="6297021at2"/>
<dbReference type="GO" id="GO:0070566">
    <property type="term" value="F:adenylyltransferase activity"/>
    <property type="evidence" value="ECO:0007669"/>
    <property type="project" value="TreeGrafter"/>
</dbReference>
<sequence>MKSEYLPGLYSGFAEAVEAQVNRRGSKAAITFVDSNDQPSVVTYAQLGATAKAIASGLQLHCKPGDRAFLIFEPGLELAQAFLACMYSGVIAVLSYPPANAKLGKKLHSLIHDCSPRVIVTSAMLAQAMGGDAVGKGPKVLRYDGLAQAPVHDWHPPIITPDSTAFLQYTSGSTSNPKGVMVSHANLLHNSTINSEFSGSYRDEAVVVNWLPPYHDMGLIGAILMPMAVGASAVLMSPMTFMRQPVKWLKAMSDYKGTASAGPNFAYDHCVDRIPEADKASLDLSAWSCAVSGAEPISAETLDRFYQAFKSTGFRRSAFVPCYGLAEATLCVTSATMGVGPVVQAVSKLGIQNGKVAAAANDADQQVFVSSGRAHMDVQVVDTATSMPASADCVGEIWVSGGSVATGYWNLPRESEETFGAVLATNGMRYLRTGDLGFMRDGELYVTGRSKDLIILNGQNFYPQDIERAAQQSHALLKSATTAAFEIRNKAASVCLVAEIAERDPADYAEVVRSVRKNVLKELGINIQRVVLIPVRELPKTTSGKIQRKQAQALLAKQALTVLLDDDQAGDVQLESAGSQVAAPRTAQSAASAAMRQTIKGALRRVMHLKAEDELDENVSFVELGMDSMMVVNLLCELEALPGGRPVAMADFQQNSTIAKLADFLVNDAGAAPVSVAPAPEPAPAPAPAAVPVHELARFTDFRQLPSYIELQSQRQQLRKLDIDRYFFQQVDGVAANSIDIDGAAYTNFSSFNYLGLSGHETVSDEAIAAIRRYGTSVSASRVVAGNKVLHAELEQEIAEFLGTEACVVFSAGHATNVGTITHLMGANDVIFYDSLCHNSLIQGAVFSQAARFAFNHDDPGHLEKLLARHRGKFERALILTEGVFSMDGDIPDIPALVTLKRRYGCWLMVDEAHSIGTIGATGRGICDHFDLAPHEIDILMGTLSKSLASCGGYIAGCNALVENLKYKSPGFVFSTGIAPANTAAALAAIRLIRQEPERVARVLHNAAFLLDGLKRLGANTGTSAGTPVVPIIMPTQEQTLQLSKALRKSHVLALPILYPAVPKDQTRVRFFVSSAHTTEDLQRAIDAVALSLPASSN</sequence>
<dbReference type="GO" id="GO:0016874">
    <property type="term" value="F:ligase activity"/>
    <property type="evidence" value="ECO:0007669"/>
    <property type="project" value="UniProtKB-KW"/>
</dbReference>
<organism evidence="10 11">
    <name type="scientific">Caenimonas koreensis DSM 17982</name>
    <dbReference type="NCBI Taxonomy" id="1121255"/>
    <lineage>
        <taxon>Bacteria</taxon>
        <taxon>Pseudomonadati</taxon>
        <taxon>Pseudomonadota</taxon>
        <taxon>Betaproteobacteria</taxon>
        <taxon>Burkholderiales</taxon>
        <taxon>Comamonadaceae</taxon>
        <taxon>Caenimonas</taxon>
    </lineage>
</organism>
<dbReference type="Pfam" id="PF00501">
    <property type="entry name" value="AMP-binding"/>
    <property type="match status" value="1"/>
</dbReference>
<dbReference type="EMBL" id="WJBU01000011">
    <property type="protein sequence ID" value="MRD48107.1"/>
    <property type="molecule type" value="Genomic_DNA"/>
</dbReference>
<dbReference type="Pfam" id="PF23024">
    <property type="entry name" value="AMP-dom_DIP2-like"/>
    <property type="match status" value="1"/>
</dbReference>
<dbReference type="SUPFAM" id="SSF47336">
    <property type="entry name" value="ACP-like"/>
    <property type="match status" value="1"/>
</dbReference>
<keyword evidence="8" id="KW-0443">Lipid metabolism</keyword>
<dbReference type="InterPro" id="IPR000873">
    <property type="entry name" value="AMP-dep_synth/lig_dom"/>
</dbReference>
<keyword evidence="3" id="KW-0596">Phosphopantetheine</keyword>
<dbReference type="Gene3D" id="3.40.640.10">
    <property type="entry name" value="Type I PLP-dependent aspartate aminotransferase-like (Major domain)"/>
    <property type="match status" value="1"/>
</dbReference>
<dbReference type="Gene3D" id="1.10.1200.10">
    <property type="entry name" value="ACP-like"/>
    <property type="match status" value="1"/>
</dbReference>
<evidence type="ECO:0000259" key="9">
    <source>
        <dbReference type="PROSITE" id="PS50075"/>
    </source>
</evidence>
<protein>
    <submittedName>
        <fullName evidence="10">Aminotransferase class I/II-fold pyridoxal phosphate-dependent enzyme</fullName>
    </submittedName>
</protein>
<dbReference type="InterPro" id="IPR009081">
    <property type="entry name" value="PP-bd_ACP"/>
</dbReference>
<dbReference type="GO" id="GO:0031177">
    <property type="term" value="F:phosphopantetheine binding"/>
    <property type="evidence" value="ECO:0007669"/>
    <property type="project" value="InterPro"/>
</dbReference>
<dbReference type="CDD" id="cd05931">
    <property type="entry name" value="FAAL"/>
    <property type="match status" value="1"/>
</dbReference>
<dbReference type="InterPro" id="IPR015424">
    <property type="entry name" value="PyrdxlP-dep_Trfase"/>
</dbReference>
<evidence type="ECO:0000256" key="7">
    <source>
        <dbReference type="ARBA" id="ARBA00022898"/>
    </source>
</evidence>
<keyword evidence="7" id="KW-0663">Pyridoxal phosphate</keyword>
<proteinExistence type="inferred from homology"/>
<dbReference type="InterPro" id="IPR015421">
    <property type="entry name" value="PyrdxlP-dep_Trfase_major"/>
</dbReference>
<dbReference type="SUPFAM" id="SSF56801">
    <property type="entry name" value="Acetyl-CoA synthetase-like"/>
    <property type="match status" value="1"/>
</dbReference>
<evidence type="ECO:0000313" key="11">
    <source>
        <dbReference type="Proteomes" id="UP000487350"/>
    </source>
</evidence>
<comment type="caution">
    <text evidence="10">The sequence shown here is derived from an EMBL/GenBank/DDBJ whole genome shotgun (WGS) entry which is preliminary data.</text>
</comment>
<evidence type="ECO:0000313" key="10">
    <source>
        <dbReference type="EMBL" id="MRD48107.1"/>
    </source>
</evidence>
<comment type="similarity">
    <text evidence="2">Belongs to the ATP-dependent AMP-binding enzyme family.</text>
</comment>
<dbReference type="GO" id="GO:0006633">
    <property type="term" value="P:fatty acid biosynthetic process"/>
    <property type="evidence" value="ECO:0007669"/>
    <property type="project" value="TreeGrafter"/>
</dbReference>
<comment type="cofactor">
    <cofactor evidence="1">
        <name>pyridoxal 5'-phosphate</name>
        <dbReference type="ChEBI" id="CHEBI:597326"/>
    </cofactor>
</comment>
<evidence type="ECO:0000256" key="2">
    <source>
        <dbReference type="ARBA" id="ARBA00006432"/>
    </source>
</evidence>
<dbReference type="PROSITE" id="PS00012">
    <property type="entry name" value="PHOSPHOPANTETHEINE"/>
    <property type="match status" value="1"/>
</dbReference>
<dbReference type="InterPro" id="IPR040097">
    <property type="entry name" value="FAAL/FAAC"/>
</dbReference>
<keyword evidence="6" id="KW-0276">Fatty acid metabolism</keyword>
<evidence type="ECO:0000256" key="6">
    <source>
        <dbReference type="ARBA" id="ARBA00022832"/>
    </source>
</evidence>
<dbReference type="PROSITE" id="PS00455">
    <property type="entry name" value="AMP_BINDING"/>
    <property type="match status" value="1"/>
</dbReference>
<dbReference type="Gene3D" id="3.90.1150.10">
    <property type="entry name" value="Aspartate Aminotransferase, domain 1"/>
    <property type="match status" value="1"/>
</dbReference>
<dbReference type="InterPro" id="IPR004839">
    <property type="entry name" value="Aminotransferase_I/II_large"/>
</dbReference>
<dbReference type="InterPro" id="IPR020845">
    <property type="entry name" value="AMP-binding_CS"/>
</dbReference>
<feature type="domain" description="Carrier" evidence="9">
    <location>
        <begin position="593"/>
        <end position="669"/>
    </location>
</feature>
<evidence type="ECO:0000256" key="4">
    <source>
        <dbReference type="ARBA" id="ARBA00022553"/>
    </source>
</evidence>
<dbReference type="InterPro" id="IPR036736">
    <property type="entry name" value="ACP-like_sf"/>
</dbReference>
<evidence type="ECO:0000256" key="8">
    <source>
        <dbReference type="ARBA" id="ARBA00023098"/>
    </source>
</evidence>
<dbReference type="InterPro" id="IPR015422">
    <property type="entry name" value="PyrdxlP-dep_Trfase_small"/>
</dbReference>
<evidence type="ECO:0000256" key="1">
    <source>
        <dbReference type="ARBA" id="ARBA00001933"/>
    </source>
</evidence>
<dbReference type="PROSITE" id="PS50075">
    <property type="entry name" value="CARRIER"/>
    <property type="match status" value="1"/>
</dbReference>
<accession>A0A844B9F5</accession>
<keyword evidence="10" id="KW-0032">Aminotransferase</keyword>
<dbReference type="Gene3D" id="3.30.300.30">
    <property type="match status" value="1"/>
</dbReference>
<keyword evidence="4" id="KW-0597">Phosphoprotein</keyword>
<dbReference type="InterPro" id="IPR025110">
    <property type="entry name" value="AMP-bd_C"/>
</dbReference>
<reference evidence="10 11" key="1">
    <citation type="submission" date="2019-11" db="EMBL/GenBank/DDBJ databases">
        <title>Caenimonas koreensis gen. nov., sp. nov., isolated from activated sludge.</title>
        <authorList>
            <person name="Seung H.R."/>
        </authorList>
    </citation>
    <scope>NUCLEOTIDE SEQUENCE [LARGE SCALE GENOMIC DNA]</scope>
    <source>
        <strain evidence="10 11">EMB320</strain>
    </source>
</reference>
<dbReference type="GO" id="GO:0008483">
    <property type="term" value="F:transaminase activity"/>
    <property type="evidence" value="ECO:0007669"/>
    <property type="project" value="UniProtKB-KW"/>
</dbReference>